<evidence type="ECO:0000313" key="19">
    <source>
        <dbReference type="Ensembl" id="ENSPLAP00000005301.1"/>
    </source>
</evidence>
<feature type="compositionally biased region" description="Basic residues" evidence="17">
    <location>
        <begin position="475"/>
        <end position="484"/>
    </location>
</feature>
<keyword evidence="14" id="KW-0804">Transcription</keyword>
<protein>
    <submittedName>
        <fullName evidence="19">Zinc finger and BTB domain containing 4</fullName>
    </submittedName>
</protein>
<evidence type="ECO:0000256" key="16">
    <source>
        <dbReference type="PROSITE-ProRule" id="PRU00042"/>
    </source>
</evidence>
<evidence type="ECO:0000256" key="4">
    <source>
        <dbReference type="ARBA" id="ARBA00022491"/>
    </source>
</evidence>
<evidence type="ECO:0000313" key="20">
    <source>
        <dbReference type="Proteomes" id="UP000261500"/>
    </source>
</evidence>
<dbReference type="FunFam" id="3.30.160.60:FF:000437">
    <property type="entry name" value="zinc finger and BTB domain-containing protein 38"/>
    <property type="match status" value="1"/>
</dbReference>
<comment type="subcellular location">
    <subcellularLocation>
        <location evidence="2">Chromosome</location>
    </subcellularLocation>
    <subcellularLocation>
        <location evidence="1">Nucleus</location>
    </subcellularLocation>
</comment>
<evidence type="ECO:0000256" key="5">
    <source>
        <dbReference type="ARBA" id="ARBA00022499"/>
    </source>
</evidence>
<dbReference type="Proteomes" id="UP000261500">
    <property type="component" value="Unplaced"/>
</dbReference>
<dbReference type="PANTHER" id="PTHR24393">
    <property type="entry name" value="ZINC FINGER PROTEIN"/>
    <property type="match status" value="1"/>
</dbReference>
<feature type="domain" description="C2H2-type" evidence="18">
    <location>
        <begin position="635"/>
        <end position="662"/>
    </location>
</feature>
<feature type="region of interest" description="Disordered" evidence="17">
    <location>
        <begin position="651"/>
        <end position="735"/>
    </location>
</feature>
<keyword evidence="10" id="KW-0862">Zinc</keyword>
<evidence type="ECO:0000256" key="10">
    <source>
        <dbReference type="ARBA" id="ARBA00022833"/>
    </source>
</evidence>
<dbReference type="PROSITE" id="PS00028">
    <property type="entry name" value="ZINC_FINGER_C2H2_1"/>
    <property type="match status" value="5"/>
</dbReference>
<evidence type="ECO:0000256" key="13">
    <source>
        <dbReference type="ARBA" id="ARBA00023125"/>
    </source>
</evidence>
<dbReference type="GO" id="GO:0005634">
    <property type="term" value="C:nucleus"/>
    <property type="evidence" value="ECO:0007669"/>
    <property type="project" value="UniProtKB-SubCell"/>
</dbReference>
<keyword evidence="13" id="KW-0238">DNA-binding</keyword>
<dbReference type="GeneTree" id="ENSGT00940000161268"/>
<feature type="compositionally biased region" description="Basic and acidic residues" evidence="17">
    <location>
        <begin position="441"/>
        <end position="474"/>
    </location>
</feature>
<dbReference type="Ensembl" id="ENSPLAT00000008161.1">
    <property type="protein sequence ID" value="ENSPLAP00000005301.1"/>
    <property type="gene ID" value="ENSPLAG00000007222.1"/>
</dbReference>
<dbReference type="SMART" id="SM00355">
    <property type="entry name" value="ZnF_C2H2"/>
    <property type="match status" value="6"/>
</dbReference>
<keyword evidence="11" id="KW-0832">Ubl conjugation</keyword>
<dbReference type="InterPro" id="IPR036236">
    <property type="entry name" value="Znf_C2H2_sf"/>
</dbReference>
<accession>A0A3B3TY80</accession>
<dbReference type="GO" id="GO:0008270">
    <property type="term" value="F:zinc ion binding"/>
    <property type="evidence" value="ECO:0007669"/>
    <property type="project" value="UniProtKB-KW"/>
</dbReference>
<dbReference type="GO" id="GO:0000978">
    <property type="term" value="F:RNA polymerase II cis-regulatory region sequence-specific DNA binding"/>
    <property type="evidence" value="ECO:0007669"/>
    <property type="project" value="TreeGrafter"/>
</dbReference>
<keyword evidence="4" id="KW-0678">Repressor</keyword>
<evidence type="ECO:0000256" key="9">
    <source>
        <dbReference type="ARBA" id="ARBA00022771"/>
    </source>
</evidence>
<feature type="compositionally biased region" description="Pro residues" evidence="17">
    <location>
        <begin position="117"/>
        <end position="146"/>
    </location>
</feature>
<dbReference type="InterPro" id="IPR013087">
    <property type="entry name" value="Znf_C2H2_type"/>
</dbReference>
<dbReference type="GO" id="GO:0009953">
    <property type="term" value="P:dorsal/ventral pattern formation"/>
    <property type="evidence" value="ECO:0007669"/>
    <property type="project" value="Ensembl"/>
</dbReference>
<keyword evidence="6" id="KW-0597">Phosphoprotein</keyword>
<dbReference type="STRING" id="48699.ENSPLAP00000005301"/>
<dbReference type="GO" id="GO:0001228">
    <property type="term" value="F:DNA-binding transcription activator activity, RNA polymerase II-specific"/>
    <property type="evidence" value="ECO:0007669"/>
    <property type="project" value="TreeGrafter"/>
</dbReference>
<evidence type="ECO:0000256" key="6">
    <source>
        <dbReference type="ARBA" id="ARBA00022553"/>
    </source>
</evidence>
<dbReference type="GO" id="GO:0060030">
    <property type="term" value="P:dorsal convergence"/>
    <property type="evidence" value="ECO:0007669"/>
    <property type="project" value="Ensembl"/>
</dbReference>
<feature type="domain" description="C2H2-type" evidence="18">
    <location>
        <begin position="227"/>
        <end position="254"/>
    </location>
</feature>
<keyword evidence="15" id="KW-0539">Nucleus</keyword>
<feature type="compositionally biased region" description="Polar residues" evidence="17">
    <location>
        <begin position="693"/>
        <end position="721"/>
    </location>
</feature>
<feature type="compositionally biased region" description="Polar residues" evidence="17">
    <location>
        <begin position="73"/>
        <end position="82"/>
    </location>
</feature>
<evidence type="ECO:0000259" key="18">
    <source>
        <dbReference type="PROSITE" id="PS50157"/>
    </source>
</evidence>
<keyword evidence="9 16" id="KW-0863">Zinc-finger</keyword>
<evidence type="ECO:0000256" key="12">
    <source>
        <dbReference type="ARBA" id="ARBA00023015"/>
    </source>
</evidence>
<dbReference type="PROSITE" id="PS50157">
    <property type="entry name" value="ZINC_FINGER_C2H2_2"/>
    <property type="match status" value="5"/>
</dbReference>
<keyword evidence="20" id="KW-1185">Reference proteome</keyword>
<reference evidence="19" key="1">
    <citation type="submission" date="2025-08" db="UniProtKB">
        <authorList>
            <consortium name="Ensembl"/>
        </authorList>
    </citation>
    <scope>IDENTIFICATION</scope>
</reference>
<keyword evidence="12" id="KW-0805">Transcription regulation</keyword>
<feature type="compositionally biased region" description="Polar residues" evidence="17">
    <location>
        <begin position="408"/>
        <end position="435"/>
    </location>
</feature>
<dbReference type="GO" id="GO:0005694">
    <property type="term" value="C:chromosome"/>
    <property type="evidence" value="ECO:0007669"/>
    <property type="project" value="UniProtKB-SubCell"/>
</dbReference>
<proteinExistence type="predicted"/>
<feature type="region of interest" description="Disordered" evidence="17">
    <location>
        <begin position="408"/>
        <end position="508"/>
    </location>
</feature>
<evidence type="ECO:0000256" key="14">
    <source>
        <dbReference type="ARBA" id="ARBA00023163"/>
    </source>
</evidence>
<organism evidence="19 20">
    <name type="scientific">Poecilia latipinna</name>
    <name type="common">sailfin molly</name>
    <dbReference type="NCBI Taxonomy" id="48699"/>
    <lineage>
        <taxon>Eukaryota</taxon>
        <taxon>Metazoa</taxon>
        <taxon>Chordata</taxon>
        <taxon>Craniata</taxon>
        <taxon>Vertebrata</taxon>
        <taxon>Euteleostomi</taxon>
        <taxon>Actinopterygii</taxon>
        <taxon>Neopterygii</taxon>
        <taxon>Teleostei</taxon>
        <taxon>Neoteleostei</taxon>
        <taxon>Acanthomorphata</taxon>
        <taxon>Ovalentaria</taxon>
        <taxon>Atherinomorphae</taxon>
        <taxon>Cyprinodontiformes</taxon>
        <taxon>Poeciliidae</taxon>
        <taxon>Poeciliinae</taxon>
        <taxon>Poecilia</taxon>
    </lineage>
</organism>
<dbReference type="FunFam" id="3.30.160.60:FF:000235">
    <property type="entry name" value="Zinc finger and BTB domain containing 38"/>
    <property type="match status" value="1"/>
</dbReference>
<feature type="region of interest" description="Disordered" evidence="17">
    <location>
        <begin position="44"/>
        <end position="146"/>
    </location>
</feature>
<evidence type="ECO:0000256" key="8">
    <source>
        <dbReference type="ARBA" id="ARBA00022737"/>
    </source>
</evidence>
<keyword evidence="8" id="KW-0677">Repeat</keyword>
<keyword evidence="5" id="KW-1017">Isopeptide bond</keyword>
<dbReference type="AlphaFoldDB" id="A0A3B3TY80"/>
<dbReference type="GO" id="GO:0060031">
    <property type="term" value="P:mediolateral intercalation"/>
    <property type="evidence" value="ECO:0007669"/>
    <property type="project" value="Ensembl"/>
</dbReference>
<evidence type="ECO:0000256" key="2">
    <source>
        <dbReference type="ARBA" id="ARBA00004286"/>
    </source>
</evidence>
<dbReference type="GO" id="GO:0009952">
    <property type="term" value="P:anterior/posterior pattern specification"/>
    <property type="evidence" value="ECO:0007669"/>
    <property type="project" value="Ensembl"/>
</dbReference>
<dbReference type="PANTHER" id="PTHR24393:SF34">
    <property type="entry name" value="PR_SET DOMAIN 13"/>
    <property type="match status" value="1"/>
</dbReference>
<sequence>MVSSAKVWDPPHAGLTQPHLREQRLAPGLAPLCNSSYAAAKDTALHQSRQLSPLSSPPPPLVTLGTRHPAQHSPVSLYSGSKTEPLIKPAHSLEKLTGRPVGKTGSPHRPSLHPPTIHLPPPLPPLPPPPSEGLTAPPHPSSYPPPDSMKPELICGVCHRLFSSASSLTVHMRLHRGSRALSCRYCGKVFIHSKRLQSHEGSCRDATELLAGDENHFVKVVDGNVIYFCSVCERSYMTLSSLKRHSNVHSWRRKYPCHYCDKVFALAEYRTKHEVWHTGERRYQCIFCWDAFATYYNLKTHQKTIHGINPSLISSEKTANGGYKQKANALKLYRLLPMRSQKRPYKTYSDSLHNGLLLPPADAPSLSMTAGRGTEAGMPSVITYGHTKPSVIVHGAAVSSSVIVHSNQVTSGSEKSPVTSPSPETGSSQILTKSSPKAIKKQRDSTDNHRKRSRDSSDTTDECSKGRHDTEIGRAFHKPRKSHNKSANAAPKEASASGGSQAKESGPLCQITVRIGEEAIVKRSISETDLKRDKNGDKEDSDNDMEDNLWRPYYSYKPKKKAQAHLQRVSTPPVCSPKPPLSTSVAPTGIKRRPWTNGNAAECGTCGRWFSRGPLGLGGSNSSPSRLSRRALSRHTCPQCHKVCKTSSALTRHIRRHDLSSSPERDKEDNNSEATPPKRVAEPLCTDPETDKGQTPSALSVSYNSTHRLQRTASAPRSQSPVPVPESLSRRNSYRSVKKQEENLLMSTYPPGALPFGPLGKVIVPDGGDLGKLPFYPDPYQLLYGPQLLAYPYNLAALPVALNMMAPGGDKVEPLPFLPTIFNYAATAGPYMGAAPHPLVANPVNGEEERAGGGVGEGE</sequence>
<keyword evidence="3" id="KW-0158">Chromosome</keyword>
<feature type="domain" description="C2H2-type" evidence="18">
    <location>
        <begin position="255"/>
        <end position="282"/>
    </location>
</feature>
<evidence type="ECO:0000256" key="1">
    <source>
        <dbReference type="ARBA" id="ARBA00004123"/>
    </source>
</evidence>
<feature type="domain" description="C2H2-type" evidence="18">
    <location>
        <begin position="153"/>
        <end position="180"/>
    </location>
</feature>
<name>A0A3B3TY80_9TELE</name>
<dbReference type="Pfam" id="PF00096">
    <property type="entry name" value="zf-C2H2"/>
    <property type="match status" value="2"/>
</dbReference>
<dbReference type="SUPFAM" id="SSF57667">
    <property type="entry name" value="beta-beta-alpha zinc fingers"/>
    <property type="match status" value="4"/>
</dbReference>
<feature type="compositionally biased region" description="Basic and acidic residues" evidence="17">
    <location>
        <begin position="657"/>
        <end position="670"/>
    </location>
</feature>
<reference evidence="19" key="2">
    <citation type="submission" date="2025-09" db="UniProtKB">
        <authorList>
            <consortium name="Ensembl"/>
        </authorList>
    </citation>
    <scope>IDENTIFICATION</scope>
</reference>
<evidence type="ECO:0000256" key="17">
    <source>
        <dbReference type="SAM" id="MobiDB-lite"/>
    </source>
</evidence>
<dbReference type="Gene3D" id="3.30.160.60">
    <property type="entry name" value="Classic Zinc Finger"/>
    <property type="match status" value="4"/>
</dbReference>
<evidence type="ECO:0000256" key="15">
    <source>
        <dbReference type="ARBA" id="ARBA00023242"/>
    </source>
</evidence>
<evidence type="ECO:0000256" key="7">
    <source>
        <dbReference type="ARBA" id="ARBA00022723"/>
    </source>
</evidence>
<feature type="region of interest" description="Disordered" evidence="17">
    <location>
        <begin position="570"/>
        <end position="593"/>
    </location>
</feature>
<feature type="domain" description="C2H2-type" evidence="18">
    <location>
        <begin position="283"/>
        <end position="306"/>
    </location>
</feature>
<evidence type="ECO:0000256" key="3">
    <source>
        <dbReference type="ARBA" id="ARBA00022454"/>
    </source>
</evidence>
<keyword evidence="7" id="KW-0479">Metal-binding</keyword>
<evidence type="ECO:0000256" key="11">
    <source>
        <dbReference type="ARBA" id="ARBA00022843"/>
    </source>
</evidence>